<dbReference type="Pfam" id="PF00953">
    <property type="entry name" value="Glycos_transf_4"/>
    <property type="match status" value="1"/>
</dbReference>
<feature type="transmembrane region" description="Helical" evidence="8">
    <location>
        <begin position="203"/>
        <end position="222"/>
    </location>
</feature>
<dbReference type="GO" id="GO:0046872">
    <property type="term" value="F:metal ion binding"/>
    <property type="evidence" value="ECO:0007669"/>
    <property type="project" value="UniProtKB-KW"/>
</dbReference>
<proteinExistence type="predicted"/>
<comment type="cofactor">
    <cofactor evidence="7">
        <name>Mg(2+)</name>
        <dbReference type="ChEBI" id="CHEBI:18420"/>
    </cofactor>
</comment>
<keyword evidence="7" id="KW-0479">Metal-binding</keyword>
<evidence type="ECO:0000256" key="7">
    <source>
        <dbReference type="PIRSR" id="PIRSR600715-1"/>
    </source>
</evidence>
<feature type="transmembrane region" description="Helical" evidence="8">
    <location>
        <begin position="125"/>
        <end position="141"/>
    </location>
</feature>
<feature type="binding site" evidence="7">
    <location>
        <position position="255"/>
    </location>
    <ligand>
        <name>Mg(2+)</name>
        <dbReference type="ChEBI" id="CHEBI:18420"/>
    </ligand>
</feature>
<evidence type="ECO:0000256" key="4">
    <source>
        <dbReference type="ARBA" id="ARBA00022692"/>
    </source>
</evidence>
<dbReference type="GO" id="GO:0016780">
    <property type="term" value="F:phosphotransferase activity, for other substituted phosphate groups"/>
    <property type="evidence" value="ECO:0007669"/>
    <property type="project" value="InterPro"/>
</dbReference>
<evidence type="ECO:0000313" key="10">
    <source>
        <dbReference type="Proteomes" id="UP000267268"/>
    </source>
</evidence>
<dbReference type="KEGG" id="fll:EI427_11870"/>
<dbReference type="GO" id="GO:0071555">
    <property type="term" value="P:cell wall organization"/>
    <property type="evidence" value="ECO:0007669"/>
    <property type="project" value="TreeGrafter"/>
</dbReference>
<feature type="transmembrane region" description="Helical" evidence="8">
    <location>
        <begin position="153"/>
        <end position="173"/>
    </location>
</feature>
<keyword evidence="3 9" id="KW-0808">Transferase</keyword>
<keyword evidence="6 8" id="KW-0472">Membrane</keyword>
<feature type="transmembrane region" description="Helical" evidence="8">
    <location>
        <begin position="179"/>
        <end position="196"/>
    </location>
</feature>
<feature type="transmembrane region" description="Helical" evidence="8">
    <location>
        <begin position="6"/>
        <end position="25"/>
    </location>
</feature>
<organism evidence="9 10">
    <name type="scientific">Flammeovirga pectinis</name>
    <dbReference type="NCBI Taxonomy" id="2494373"/>
    <lineage>
        <taxon>Bacteria</taxon>
        <taxon>Pseudomonadati</taxon>
        <taxon>Bacteroidota</taxon>
        <taxon>Cytophagia</taxon>
        <taxon>Cytophagales</taxon>
        <taxon>Flammeovirgaceae</taxon>
        <taxon>Flammeovirga</taxon>
    </lineage>
</organism>
<dbReference type="PANTHER" id="PTHR22926">
    <property type="entry name" value="PHOSPHO-N-ACETYLMURAMOYL-PENTAPEPTIDE-TRANSFERASE"/>
    <property type="match status" value="1"/>
</dbReference>
<keyword evidence="5 8" id="KW-1133">Transmembrane helix</keyword>
<dbReference type="GO" id="GO:0044038">
    <property type="term" value="P:cell wall macromolecule biosynthetic process"/>
    <property type="evidence" value="ECO:0007669"/>
    <property type="project" value="TreeGrafter"/>
</dbReference>
<feature type="transmembrane region" description="Helical" evidence="8">
    <location>
        <begin position="281"/>
        <end position="302"/>
    </location>
</feature>
<dbReference type="Proteomes" id="UP000267268">
    <property type="component" value="Chromosome 1"/>
</dbReference>
<evidence type="ECO:0000256" key="3">
    <source>
        <dbReference type="ARBA" id="ARBA00022679"/>
    </source>
</evidence>
<keyword evidence="4 8" id="KW-0812">Transmembrane</keyword>
<feature type="transmembrane region" description="Helical" evidence="8">
    <location>
        <begin position="71"/>
        <end position="89"/>
    </location>
</feature>
<evidence type="ECO:0000256" key="6">
    <source>
        <dbReference type="ARBA" id="ARBA00023136"/>
    </source>
</evidence>
<evidence type="ECO:0000256" key="8">
    <source>
        <dbReference type="SAM" id="Phobius"/>
    </source>
</evidence>
<evidence type="ECO:0000256" key="5">
    <source>
        <dbReference type="ARBA" id="ARBA00022989"/>
    </source>
</evidence>
<dbReference type="CDD" id="cd06853">
    <property type="entry name" value="GT_WecA_like"/>
    <property type="match status" value="1"/>
</dbReference>
<feature type="transmembrane region" description="Helical" evidence="8">
    <location>
        <begin position="258"/>
        <end position="275"/>
    </location>
</feature>
<feature type="transmembrane region" description="Helical" evidence="8">
    <location>
        <begin position="96"/>
        <end position="113"/>
    </location>
</feature>
<feature type="transmembrane region" description="Helical" evidence="8">
    <location>
        <begin position="228"/>
        <end position="246"/>
    </location>
</feature>
<dbReference type="OrthoDB" id="9783652at2"/>
<name>A0A3S9P446_9BACT</name>
<evidence type="ECO:0000313" key="9">
    <source>
        <dbReference type="EMBL" id="AZQ62908.1"/>
    </source>
</evidence>
<accession>A0A3S9P446</accession>
<dbReference type="RefSeq" id="WP_126614878.1">
    <property type="nucleotide sequence ID" value="NZ_CP034562.1"/>
</dbReference>
<comment type="subcellular location">
    <subcellularLocation>
        <location evidence="1">Cell membrane</location>
        <topology evidence="1">Multi-pass membrane protein</topology>
    </subcellularLocation>
</comment>
<dbReference type="AlphaFoldDB" id="A0A3S9P446"/>
<dbReference type="EMBL" id="CP034562">
    <property type="protein sequence ID" value="AZQ62908.1"/>
    <property type="molecule type" value="Genomic_DNA"/>
</dbReference>
<protein>
    <submittedName>
        <fullName evidence="9">Undecaprenyl/decaprenyl-phosphate alpha-N-acetylglucosaminyl 1-phosphate transferase</fullName>
    </submittedName>
</protein>
<keyword evidence="10" id="KW-1185">Reference proteome</keyword>
<evidence type="ECO:0000256" key="1">
    <source>
        <dbReference type="ARBA" id="ARBA00004651"/>
    </source>
</evidence>
<feature type="transmembrane region" description="Helical" evidence="8">
    <location>
        <begin position="357"/>
        <end position="378"/>
    </location>
</feature>
<feature type="binding site" evidence="7">
    <location>
        <position position="194"/>
    </location>
    <ligand>
        <name>Mg(2+)</name>
        <dbReference type="ChEBI" id="CHEBI:18420"/>
    </ligand>
</feature>
<keyword evidence="7" id="KW-0460">Magnesium</keyword>
<feature type="transmembrane region" description="Helical" evidence="8">
    <location>
        <begin position="332"/>
        <end position="351"/>
    </location>
</feature>
<keyword evidence="2" id="KW-1003">Cell membrane</keyword>
<dbReference type="GO" id="GO:0005886">
    <property type="term" value="C:plasma membrane"/>
    <property type="evidence" value="ECO:0007669"/>
    <property type="project" value="UniProtKB-SubCell"/>
</dbReference>
<dbReference type="PANTHER" id="PTHR22926:SF3">
    <property type="entry name" value="UNDECAPRENYL-PHOSPHATE ALPHA-N-ACETYLGLUCOSAMINYL 1-PHOSPHATE TRANSFERASE"/>
    <property type="match status" value="1"/>
</dbReference>
<feature type="transmembrane region" description="Helical" evidence="8">
    <location>
        <begin position="46"/>
        <end position="65"/>
    </location>
</feature>
<sequence length="414" mass="45711">MNLSTLLLSLVLGAITSFIITRVLITQAVKYNIVDKPRADRFHSKTTALMGGIGIMVSFIIVSTFLEILPLWWSIPSTLGICISMYLLFNNQIKKSYVASCITVIAGIGGIFLMFPENPFDQKMIWLFSGAEIIFFTGTYDDKSKAMEPKIKLFFQLLAASIAIFIVGSASFFPPVLSQLFTFFWIVGVINALNLIDNMNGLSPGTAALVSLAFGILSIVYFGNHEVAIISLGLAAVLFGFLPNNFPNAKIFMGDSGSMFLGYMLAMIGVLQSWQVETINISVLTPILLLAYPIFDVTFVTINRIRSGRPIYLGGKDHSSHLLVKYGFSPKYAVLAIYGLSFLTAFITYYINTLDLGYAATACTIILSTFLLLGFVLTKLHDKEYMPKGKNNVVIDEKTIPITSNINKEYKKVQ</sequence>
<reference evidence="9 10" key="1">
    <citation type="submission" date="2018-12" db="EMBL/GenBank/DDBJ databases">
        <title>Flammeovirga pectinis sp. nov., isolated from the gut of the Korean scallop, Patinopecten yessoensis.</title>
        <authorList>
            <person name="Bae J.-W."/>
            <person name="Jeong Y.-S."/>
            <person name="Kang W."/>
        </authorList>
    </citation>
    <scope>NUCLEOTIDE SEQUENCE [LARGE SCALE GENOMIC DNA]</scope>
    <source>
        <strain evidence="9 10">L12M1</strain>
    </source>
</reference>
<dbReference type="InterPro" id="IPR000715">
    <property type="entry name" value="Glycosyl_transferase_4"/>
</dbReference>
<dbReference type="GO" id="GO:0009103">
    <property type="term" value="P:lipopolysaccharide biosynthetic process"/>
    <property type="evidence" value="ECO:0007669"/>
    <property type="project" value="TreeGrafter"/>
</dbReference>
<gene>
    <name evidence="9" type="ORF">EI427_11870</name>
</gene>
<evidence type="ECO:0000256" key="2">
    <source>
        <dbReference type="ARBA" id="ARBA00022475"/>
    </source>
</evidence>